<dbReference type="Pfam" id="PF13966">
    <property type="entry name" value="zf-RVT"/>
    <property type="match status" value="1"/>
</dbReference>
<reference evidence="3" key="1">
    <citation type="journal article" date="2019" name="Sci. Rep.">
        <title>Draft genome of Tanacetum cinerariifolium, the natural source of mosquito coil.</title>
        <authorList>
            <person name="Yamashiro T."/>
            <person name="Shiraishi A."/>
            <person name="Satake H."/>
            <person name="Nakayama K."/>
        </authorList>
    </citation>
    <scope>NUCLEOTIDE SEQUENCE</scope>
</reference>
<dbReference type="EMBL" id="BKCJ010009047">
    <property type="protein sequence ID" value="GEU85154.1"/>
    <property type="molecule type" value="Genomic_DNA"/>
</dbReference>
<feature type="domain" description="Reverse transcriptase zinc-binding" evidence="2">
    <location>
        <begin position="102"/>
        <end position="167"/>
    </location>
</feature>
<proteinExistence type="inferred from homology"/>
<dbReference type="SUPFAM" id="SSF53756">
    <property type="entry name" value="UDP-Glycosyltransferase/glycogen phosphorylase"/>
    <property type="match status" value="1"/>
</dbReference>
<comment type="similarity">
    <text evidence="1">Belongs to the UDP-glycosyltransferase family.</text>
</comment>
<accession>A0A6L2NKX7</accession>
<dbReference type="GO" id="GO:0080044">
    <property type="term" value="F:quercetin 7-O-glucosyltransferase activity"/>
    <property type="evidence" value="ECO:0007669"/>
    <property type="project" value="TreeGrafter"/>
</dbReference>
<dbReference type="PANTHER" id="PTHR11926">
    <property type="entry name" value="GLUCOSYL/GLUCURONOSYL TRANSFERASES"/>
    <property type="match status" value="1"/>
</dbReference>
<protein>
    <submittedName>
        <fullName evidence="3">7-deoxyloganetin glucosyltransferase-like</fullName>
    </submittedName>
</protein>
<dbReference type="InterPro" id="IPR026960">
    <property type="entry name" value="RVT-Znf"/>
</dbReference>
<comment type="caution">
    <text evidence="3">The sequence shown here is derived from an EMBL/GenBank/DDBJ whole genome shotgun (WGS) entry which is preliminary data.</text>
</comment>
<evidence type="ECO:0000256" key="1">
    <source>
        <dbReference type="ARBA" id="ARBA00009995"/>
    </source>
</evidence>
<evidence type="ECO:0000313" key="3">
    <source>
        <dbReference type="EMBL" id="GEU85154.1"/>
    </source>
</evidence>
<dbReference type="PANTHER" id="PTHR11926:SF1557">
    <property type="entry name" value="7-DEOXYLOGANETIN GLUCOSYLTRANSFERASE"/>
    <property type="match status" value="1"/>
</dbReference>
<dbReference type="AlphaFoldDB" id="A0A6L2NKX7"/>
<organism evidence="3">
    <name type="scientific">Tanacetum cinerariifolium</name>
    <name type="common">Dalmatian daisy</name>
    <name type="synonym">Chrysanthemum cinerariifolium</name>
    <dbReference type="NCBI Taxonomy" id="118510"/>
    <lineage>
        <taxon>Eukaryota</taxon>
        <taxon>Viridiplantae</taxon>
        <taxon>Streptophyta</taxon>
        <taxon>Embryophyta</taxon>
        <taxon>Tracheophyta</taxon>
        <taxon>Spermatophyta</taxon>
        <taxon>Magnoliopsida</taxon>
        <taxon>eudicotyledons</taxon>
        <taxon>Gunneridae</taxon>
        <taxon>Pentapetalae</taxon>
        <taxon>asterids</taxon>
        <taxon>campanulids</taxon>
        <taxon>Asterales</taxon>
        <taxon>Asteraceae</taxon>
        <taxon>Asteroideae</taxon>
        <taxon>Anthemideae</taxon>
        <taxon>Anthemidinae</taxon>
        <taxon>Tanacetum</taxon>
    </lineage>
</organism>
<evidence type="ECO:0000259" key="2">
    <source>
        <dbReference type="Pfam" id="PF13966"/>
    </source>
</evidence>
<dbReference type="GO" id="GO:0080043">
    <property type="term" value="F:quercetin 3-O-glucosyltransferase activity"/>
    <property type="evidence" value="ECO:0007669"/>
    <property type="project" value="TreeGrafter"/>
</dbReference>
<dbReference type="Gene3D" id="3.40.50.2000">
    <property type="entry name" value="Glycogen Phosphorylase B"/>
    <property type="match status" value="1"/>
</dbReference>
<keyword evidence="3" id="KW-0808">Transferase</keyword>
<sequence length="227" mass="25503">MKISNGLPSFRFETIPDGLPPPENKDASQHVATTFKSLHETALGPLKSVLAKVSASYSPVTCMVADFLMYFALKASKELRIPGVLFWTAGGGPLICYDEYRNLIQKGLMPLKVNVFIWKLRLDKLPTLANMDKKGIDVASLLCPVCNAHVENVDHLFFSCGMAQDLWGLLARWCTLDIPEVSNIVEWFSWLDATYVSKHARTILEGIASTMLWSILNFRNAWIFFDD</sequence>
<gene>
    <name evidence="3" type="ORF">Tci_057132</name>
</gene>
<name>A0A6L2NKX7_TANCI</name>